<dbReference type="PIRSF" id="PIRSF005572">
    <property type="entry name" value="NifS"/>
    <property type="match status" value="1"/>
</dbReference>
<evidence type="ECO:0000313" key="8">
    <source>
        <dbReference type="EMBL" id="ERL07202.1"/>
    </source>
</evidence>
<evidence type="ECO:0000313" key="9">
    <source>
        <dbReference type="Proteomes" id="UP000016638"/>
    </source>
</evidence>
<comment type="similarity">
    <text evidence="2">Belongs to the class-V pyridoxal-phosphate-dependent aminotransferase family. Csd subfamily.</text>
</comment>
<dbReference type="Gene3D" id="3.40.640.10">
    <property type="entry name" value="Type I PLP-dependent aspartate aminotransferase-like (Major domain)"/>
    <property type="match status" value="1"/>
</dbReference>
<evidence type="ECO:0000256" key="3">
    <source>
        <dbReference type="ARBA" id="ARBA00012239"/>
    </source>
</evidence>
<dbReference type="PANTHER" id="PTHR43586">
    <property type="entry name" value="CYSTEINE DESULFURASE"/>
    <property type="match status" value="1"/>
</dbReference>
<dbReference type="eggNOG" id="COG0520">
    <property type="taxonomic scope" value="Bacteria"/>
</dbReference>
<dbReference type="NCBIfam" id="TIGR01977">
    <property type="entry name" value="am_tr_V_EF2568"/>
    <property type="match status" value="1"/>
</dbReference>
<comment type="caution">
    <text evidence="8">The sequence shown here is derived from an EMBL/GenBank/DDBJ whole genome shotgun (WGS) entry which is preliminary data.</text>
</comment>
<evidence type="ECO:0000256" key="4">
    <source>
        <dbReference type="ARBA" id="ARBA00022898"/>
    </source>
</evidence>
<evidence type="ECO:0000256" key="6">
    <source>
        <dbReference type="RuleBase" id="RU004504"/>
    </source>
</evidence>
<dbReference type="InterPro" id="IPR015422">
    <property type="entry name" value="PyrdxlP-dep_Trfase_small"/>
</dbReference>
<dbReference type="Pfam" id="PF00266">
    <property type="entry name" value="Aminotran_5"/>
    <property type="match status" value="1"/>
</dbReference>
<dbReference type="InterPro" id="IPR015424">
    <property type="entry name" value="PyrdxlP-dep_Trfase"/>
</dbReference>
<gene>
    <name evidence="8" type="ORF">HMPREF1316_1718</name>
</gene>
<dbReference type="EMBL" id="AWEZ01000060">
    <property type="protein sequence ID" value="ERL07202.1"/>
    <property type="molecule type" value="Genomic_DNA"/>
</dbReference>
<evidence type="ECO:0000256" key="5">
    <source>
        <dbReference type="ARBA" id="ARBA00050776"/>
    </source>
</evidence>
<dbReference type="SUPFAM" id="SSF53383">
    <property type="entry name" value="PLP-dependent transferases"/>
    <property type="match status" value="1"/>
</dbReference>
<comment type="cofactor">
    <cofactor evidence="1 6">
        <name>pyridoxal 5'-phosphate</name>
        <dbReference type="ChEBI" id="CHEBI:597326"/>
    </cofactor>
</comment>
<dbReference type="InterPro" id="IPR010969">
    <property type="entry name" value="Cys_dSase-rel_unknwn_funct"/>
</dbReference>
<dbReference type="STRING" id="1125712.HMPREF1316_1718"/>
<keyword evidence="9" id="KW-1185">Reference proteome</keyword>
<dbReference type="AlphaFoldDB" id="U2UVR2"/>
<reference evidence="8 9" key="1">
    <citation type="submission" date="2013-08" db="EMBL/GenBank/DDBJ databases">
        <authorList>
            <person name="Durkin A.S."/>
            <person name="Haft D.R."/>
            <person name="McCorrison J."/>
            <person name="Torralba M."/>
            <person name="Gillis M."/>
            <person name="Haft D.H."/>
            <person name="Methe B."/>
            <person name="Sutton G."/>
            <person name="Nelson K.E."/>
        </authorList>
    </citation>
    <scope>NUCLEOTIDE SEQUENCE [LARGE SCALE GENOMIC DNA]</scope>
    <source>
        <strain evidence="8 9">F0195</strain>
    </source>
</reference>
<dbReference type="PANTHER" id="PTHR43586:SF4">
    <property type="entry name" value="ISOPENICILLIN N EPIMERASE"/>
    <property type="match status" value="1"/>
</dbReference>
<name>U2UVR2_9ACTN</name>
<comment type="catalytic activity">
    <reaction evidence="5">
        <text>(sulfur carrier)-H + L-cysteine = (sulfur carrier)-SH + L-alanine</text>
        <dbReference type="Rhea" id="RHEA:43892"/>
        <dbReference type="Rhea" id="RHEA-COMP:14737"/>
        <dbReference type="Rhea" id="RHEA-COMP:14739"/>
        <dbReference type="ChEBI" id="CHEBI:29917"/>
        <dbReference type="ChEBI" id="CHEBI:35235"/>
        <dbReference type="ChEBI" id="CHEBI:57972"/>
        <dbReference type="ChEBI" id="CHEBI:64428"/>
        <dbReference type="EC" id="2.8.1.7"/>
    </reaction>
</comment>
<evidence type="ECO:0000259" key="7">
    <source>
        <dbReference type="Pfam" id="PF00266"/>
    </source>
</evidence>
<accession>U2UVR2</accession>
<dbReference type="RefSeq" id="WP_021726613.1">
    <property type="nucleotide sequence ID" value="NZ_AWEZ01000060.1"/>
</dbReference>
<feature type="domain" description="Aminotransferase class V" evidence="7">
    <location>
        <begin position="3"/>
        <end position="374"/>
    </location>
</feature>
<dbReference type="InterPro" id="IPR000192">
    <property type="entry name" value="Aminotrans_V_dom"/>
</dbReference>
<evidence type="ECO:0000256" key="2">
    <source>
        <dbReference type="ARBA" id="ARBA00010447"/>
    </source>
</evidence>
<dbReference type="InterPro" id="IPR016454">
    <property type="entry name" value="Cysteine_dSase"/>
</dbReference>
<dbReference type="InterPro" id="IPR015421">
    <property type="entry name" value="PyrdxlP-dep_Trfase_major"/>
</dbReference>
<dbReference type="Gene3D" id="3.90.1150.10">
    <property type="entry name" value="Aspartate Aminotransferase, domain 1"/>
    <property type="match status" value="1"/>
</dbReference>
<dbReference type="PROSITE" id="PS00595">
    <property type="entry name" value="AA_TRANSFER_CLASS_5"/>
    <property type="match status" value="1"/>
</dbReference>
<proteinExistence type="inferred from homology"/>
<dbReference type="PATRIC" id="fig|1125712.3.peg.1705"/>
<dbReference type="OrthoDB" id="7592443at2"/>
<dbReference type="Proteomes" id="UP000016638">
    <property type="component" value="Unassembled WGS sequence"/>
</dbReference>
<dbReference type="EC" id="2.8.1.7" evidence="3"/>
<evidence type="ECO:0000256" key="1">
    <source>
        <dbReference type="ARBA" id="ARBA00001933"/>
    </source>
</evidence>
<dbReference type="InterPro" id="IPR020578">
    <property type="entry name" value="Aminotrans_V_PyrdxlP_BS"/>
</dbReference>
<organism evidence="8 9">
    <name type="scientific">Olsenella profusa F0195</name>
    <dbReference type="NCBI Taxonomy" id="1125712"/>
    <lineage>
        <taxon>Bacteria</taxon>
        <taxon>Bacillati</taxon>
        <taxon>Actinomycetota</taxon>
        <taxon>Coriobacteriia</taxon>
        <taxon>Coriobacteriales</taxon>
        <taxon>Atopobiaceae</taxon>
        <taxon>Olsenella</taxon>
    </lineage>
</organism>
<sequence length="388" mass="41047">MSIYLDNASTTFPKPEVVPQAVVDYMTRMGANVGRGSYGEAYRVESMVYETRELIAGLFDASDCRNVAFTRNVTEGLNALIKGYLHAGDHVIVSSMEHNAVMRPLVQVGRWGVSFTRAPCDGTGALILDELEGCLRPNTVAVIMLHASNVTGTVMPAAEVGAFCHAHGLRFFLDTAQSAGVIPVDMGSMGVDAVAFTGHKALLGPQGIGGLVLAEDLVGQLEPLVTGGTGSMSHREETPSFMPDRMEAGTPNLPGIAGLHASLGWLRTRGIDSVRGHELALVGRFLEGVRALEAKGLVRLVGRHDCEGRVGVVSVATPQADAAEVAGLMEERFGILTRVGLHCAPSAHRTCGTYPAGTIRFSFGFANDEDDVDAALAALEACCRDQGR</sequence>
<protein>
    <recommendedName>
        <fullName evidence="3">cysteine desulfurase</fullName>
        <ecNumber evidence="3">2.8.1.7</ecNumber>
    </recommendedName>
</protein>
<dbReference type="GO" id="GO:0031071">
    <property type="term" value="F:cysteine desulfurase activity"/>
    <property type="evidence" value="ECO:0007669"/>
    <property type="project" value="UniProtKB-EC"/>
</dbReference>
<keyword evidence="4" id="KW-0663">Pyridoxal phosphate</keyword>